<dbReference type="OrthoDB" id="2348945at2759"/>
<protein>
    <submittedName>
        <fullName evidence="2">Uncharacterized protein</fullName>
    </submittedName>
</protein>
<gene>
    <name evidence="2" type="ORF">CYLTODRAFT_489276</name>
</gene>
<feature type="compositionally biased region" description="Basic residues" evidence="1">
    <location>
        <begin position="94"/>
        <end position="105"/>
    </location>
</feature>
<feature type="compositionally biased region" description="Low complexity" evidence="1">
    <location>
        <begin position="64"/>
        <end position="80"/>
    </location>
</feature>
<feature type="compositionally biased region" description="Acidic residues" evidence="1">
    <location>
        <begin position="42"/>
        <end position="52"/>
    </location>
</feature>
<sequence>MDAHNPQHYQSLSHALRLPPNDGTIPPALTYIHQKPAARHEEEEDDDGEEEIVERQLSRDHESTTSPSSSKHSQPDPQQQGPIIHQYEPEAKRRPGRPKGSKNRKRESQPPSASISVTPATSIVGSSSTTAPPHSEVTSQNQAYYEFQWRVLQLCGEFYSAAEELVRAASPLVIAQCYQSGPENKVDPIAMLTEAKRNCDDLIRNPTRLITAPAPPPMYPVIPTFYQPAPAPPTASVSAPPAPPSQPPAFVAPMPPPPQHPQFQAYIPPPGYQYPYPQYPTYAPAPAGYYAPPQPAQALPAPAPAAASAPAAPPASTPTAPSATPAPAPAPAPVPMPPTSAPTISVMAAQHVPASASGSNQGSWSDAEIDRLRHLAQESKATHAGSDPDWDWVITRFGNERSRHQILLKATALGLKESSTRPTQIRGSKRRREEEASPPPRPTPSPPSITHTNSTPTESQGPTTPASSPTLQKPSQPPAPRPPSSKASMPWPMPTVAAPATIKEKSIFFRPSSSASRTHEASKPISGPAHATHPYMYNPHK</sequence>
<evidence type="ECO:0000313" key="2">
    <source>
        <dbReference type="EMBL" id="KIY69054.1"/>
    </source>
</evidence>
<organism evidence="2 3">
    <name type="scientific">Cylindrobasidium torrendii FP15055 ss-10</name>
    <dbReference type="NCBI Taxonomy" id="1314674"/>
    <lineage>
        <taxon>Eukaryota</taxon>
        <taxon>Fungi</taxon>
        <taxon>Dikarya</taxon>
        <taxon>Basidiomycota</taxon>
        <taxon>Agaricomycotina</taxon>
        <taxon>Agaricomycetes</taxon>
        <taxon>Agaricomycetidae</taxon>
        <taxon>Agaricales</taxon>
        <taxon>Marasmiineae</taxon>
        <taxon>Physalacriaceae</taxon>
        <taxon>Cylindrobasidium</taxon>
    </lineage>
</organism>
<keyword evidence="3" id="KW-1185">Reference proteome</keyword>
<evidence type="ECO:0000313" key="3">
    <source>
        <dbReference type="Proteomes" id="UP000054007"/>
    </source>
</evidence>
<dbReference type="STRING" id="1314674.A0A0D7BG40"/>
<feature type="compositionally biased region" description="Pro residues" evidence="1">
    <location>
        <begin position="324"/>
        <end position="340"/>
    </location>
</feature>
<dbReference type="PRINTS" id="PR01217">
    <property type="entry name" value="PRICHEXTENSN"/>
</dbReference>
<dbReference type="Proteomes" id="UP000054007">
    <property type="component" value="Unassembled WGS sequence"/>
</dbReference>
<feature type="region of interest" description="Disordered" evidence="1">
    <location>
        <begin position="296"/>
        <end position="342"/>
    </location>
</feature>
<feature type="region of interest" description="Disordered" evidence="1">
    <location>
        <begin position="414"/>
        <end position="541"/>
    </location>
</feature>
<dbReference type="EMBL" id="KN880491">
    <property type="protein sequence ID" value="KIY69054.1"/>
    <property type="molecule type" value="Genomic_DNA"/>
</dbReference>
<feature type="compositionally biased region" description="Polar residues" evidence="1">
    <location>
        <begin position="109"/>
        <end position="138"/>
    </location>
</feature>
<reference evidence="2 3" key="1">
    <citation type="journal article" date="2015" name="Fungal Genet. Biol.">
        <title>Evolution of novel wood decay mechanisms in Agaricales revealed by the genome sequences of Fistulina hepatica and Cylindrobasidium torrendii.</title>
        <authorList>
            <person name="Floudas D."/>
            <person name="Held B.W."/>
            <person name="Riley R."/>
            <person name="Nagy L.G."/>
            <person name="Koehler G."/>
            <person name="Ransdell A.S."/>
            <person name="Younus H."/>
            <person name="Chow J."/>
            <person name="Chiniquy J."/>
            <person name="Lipzen A."/>
            <person name="Tritt A."/>
            <person name="Sun H."/>
            <person name="Haridas S."/>
            <person name="LaButti K."/>
            <person name="Ohm R.A."/>
            <person name="Kues U."/>
            <person name="Blanchette R.A."/>
            <person name="Grigoriev I.V."/>
            <person name="Minto R.E."/>
            <person name="Hibbett D.S."/>
        </authorList>
    </citation>
    <scope>NUCLEOTIDE SEQUENCE [LARGE SCALE GENOMIC DNA]</scope>
    <source>
        <strain evidence="2 3">FP15055 ss-10</strain>
    </source>
</reference>
<feature type="compositionally biased region" description="Basic and acidic residues" evidence="1">
    <location>
        <begin position="53"/>
        <end position="63"/>
    </location>
</feature>
<name>A0A0D7BG40_9AGAR</name>
<evidence type="ECO:0000256" key="1">
    <source>
        <dbReference type="SAM" id="MobiDB-lite"/>
    </source>
</evidence>
<feature type="compositionally biased region" description="Pro residues" evidence="1">
    <location>
        <begin position="437"/>
        <end position="447"/>
    </location>
</feature>
<feature type="compositionally biased region" description="Low complexity" evidence="1">
    <location>
        <begin position="296"/>
        <end position="310"/>
    </location>
</feature>
<feature type="region of interest" description="Disordered" evidence="1">
    <location>
        <begin position="232"/>
        <end position="267"/>
    </location>
</feature>
<feature type="compositionally biased region" description="Polar residues" evidence="1">
    <location>
        <begin position="458"/>
        <end position="471"/>
    </location>
</feature>
<dbReference type="AlphaFoldDB" id="A0A0D7BG40"/>
<feature type="compositionally biased region" description="Low complexity" evidence="1">
    <location>
        <begin position="448"/>
        <end position="457"/>
    </location>
</feature>
<accession>A0A0D7BG40</accession>
<proteinExistence type="predicted"/>
<feature type="region of interest" description="Disordered" evidence="1">
    <location>
        <begin position="1"/>
        <end position="138"/>
    </location>
</feature>